<evidence type="ECO:0000256" key="6">
    <source>
        <dbReference type="SAM" id="Phobius"/>
    </source>
</evidence>
<evidence type="ECO:0000313" key="7">
    <source>
        <dbReference type="EMBL" id="PZQ81091.1"/>
    </source>
</evidence>
<feature type="transmembrane region" description="Helical" evidence="6">
    <location>
        <begin position="181"/>
        <end position="199"/>
    </location>
</feature>
<dbReference type="EMBL" id="QFQD01000052">
    <property type="protein sequence ID" value="PZQ81091.1"/>
    <property type="molecule type" value="Genomic_DNA"/>
</dbReference>
<keyword evidence="5 6" id="KW-0472">Membrane</keyword>
<accession>A0A2W5QQY1</accession>
<dbReference type="Proteomes" id="UP000248887">
    <property type="component" value="Unassembled WGS sequence"/>
</dbReference>
<feature type="transmembrane region" description="Helical" evidence="6">
    <location>
        <begin position="42"/>
        <end position="64"/>
    </location>
</feature>
<keyword evidence="2" id="KW-1003">Cell membrane</keyword>
<dbReference type="Pfam" id="PF01810">
    <property type="entry name" value="LysE"/>
    <property type="match status" value="1"/>
</dbReference>
<feature type="transmembrane region" description="Helical" evidence="6">
    <location>
        <begin position="6"/>
        <end position="30"/>
    </location>
</feature>
<dbReference type="InterPro" id="IPR001123">
    <property type="entry name" value="LeuE-type"/>
</dbReference>
<dbReference type="GO" id="GO:0005886">
    <property type="term" value="C:plasma membrane"/>
    <property type="evidence" value="ECO:0007669"/>
    <property type="project" value="UniProtKB-SubCell"/>
</dbReference>
<feature type="transmembrane region" description="Helical" evidence="6">
    <location>
        <begin position="120"/>
        <end position="141"/>
    </location>
</feature>
<gene>
    <name evidence="7" type="ORF">DI549_15060</name>
</gene>
<evidence type="ECO:0000256" key="4">
    <source>
        <dbReference type="ARBA" id="ARBA00022989"/>
    </source>
</evidence>
<protein>
    <submittedName>
        <fullName evidence="7">Lysine transporter LysE</fullName>
    </submittedName>
</protein>
<dbReference type="PANTHER" id="PTHR30086">
    <property type="entry name" value="ARGININE EXPORTER PROTEIN ARGO"/>
    <property type="match status" value="1"/>
</dbReference>
<feature type="transmembrane region" description="Helical" evidence="6">
    <location>
        <begin position="147"/>
        <end position="169"/>
    </location>
</feature>
<keyword evidence="3 6" id="KW-0812">Transmembrane</keyword>
<name>A0A2W5QQY1_ANCNO</name>
<sequence length="209" mass="21745">MSYGLYLMTALAGALYVLSPGPAFLALFSLSATQGRPAGARFVSGHLIGDLFWTALAFAAIIGVNQLGPTLFDLLGVGCGLYLCYLGVKSIMAREGAVAPVGASRPLMTGVLFGLTNPKAYPVSVAMFTALTASYASALSWDAAPYLLVAALVGFVIADIFLVWAAGLAPVRRFFLRHGLAITRLVGVMFVAFGAKSLIDAGRGFASRA</sequence>
<organism evidence="7 8">
    <name type="scientific">Ancylobacter novellus</name>
    <name type="common">Thiobacillus novellus</name>
    <dbReference type="NCBI Taxonomy" id="921"/>
    <lineage>
        <taxon>Bacteria</taxon>
        <taxon>Pseudomonadati</taxon>
        <taxon>Pseudomonadota</taxon>
        <taxon>Alphaproteobacteria</taxon>
        <taxon>Hyphomicrobiales</taxon>
        <taxon>Xanthobacteraceae</taxon>
        <taxon>Ancylobacter</taxon>
    </lineage>
</organism>
<reference evidence="7 8" key="1">
    <citation type="submission" date="2017-08" db="EMBL/GenBank/DDBJ databases">
        <title>Infants hospitalized years apart are colonized by the same room-sourced microbial strains.</title>
        <authorList>
            <person name="Brooks B."/>
            <person name="Olm M.R."/>
            <person name="Firek B.A."/>
            <person name="Baker R."/>
            <person name="Thomas B.C."/>
            <person name="Morowitz M.J."/>
            <person name="Banfield J.F."/>
        </authorList>
    </citation>
    <scope>NUCLEOTIDE SEQUENCE [LARGE SCALE GENOMIC DNA]</scope>
    <source>
        <strain evidence="7">S2_005_001_R2_27</strain>
    </source>
</reference>
<comment type="subcellular location">
    <subcellularLocation>
        <location evidence="1">Cell membrane</location>
        <topology evidence="1">Multi-pass membrane protein</topology>
    </subcellularLocation>
</comment>
<evidence type="ECO:0000313" key="8">
    <source>
        <dbReference type="Proteomes" id="UP000248887"/>
    </source>
</evidence>
<proteinExistence type="predicted"/>
<comment type="caution">
    <text evidence="7">The sequence shown here is derived from an EMBL/GenBank/DDBJ whole genome shotgun (WGS) entry which is preliminary data.</text>
</comment>
<dbReference type="PANTHER" id="PTHR30086:SF20">
    <property type="entry name" value="ARGININE EXPORTER PROTEIN ARGO-RELATED"/>
    <property type="match status" value="1"/>
</dbReference>
<evidence type="ECO:0000256" key="2">
    <source>
        <dbReference type="ARBA" id="ARBA00022475"/>
    </source>
</evidence>
<keyword evidence="4 6" id="KW-1133">Transmembrane helix</keyword>
<evidence type="ECO:0000256" key="3">
    <source>
        <dbReference type="ARBA" id="ARBA00022692"/>
    </source>
</evidence>
<dbReference type="AlphaFoldDB" id="A0A2W5QQY1"/>
<evidence type="ECO:0000256" key="1">
    <source>
        <dbReference type="ARBA" id="ARBA00004651"/>
    </source>
</evidence>
<feature type="transmembrane region" description="Helical" evidence="6">
    <location>
        <begin position="70"/>
        <end position="88"/>
    </location>
</feature>
<evidence type="ECO:0000256" key="5">
    <source>
        <dbReference type="ARBA" id="ARBA00023136"/>
    </source>
</evidence>
<dbReference type="GO" id="GO:0015171">
    <property type="term" value="F:amino acid transmembrane transporter activity"/>
    <property type="evidence" value="ECO:0007669"/>
    <property type="project" value="TreeGrafter"/>
</dbReference>